<name>A0A6L2JGB9_TANCI</name>
<dbReference type="InterPro" id="IPR039537">
    <property type="entry name" value="Retrotran_Ty1/copia-like"/>
</dbReference>
<dbReference type="EMBL" id="BKCJ010000610">
    <property type="protein sequence ID" value="GEU34714.1"/>
    <property type="molecule type" value="Genomic_DNA"/>
</dbReference>
<gene>
    <name evidence="3" type="ORF">Tci_006692</name>
</gene>
<organism evidence="3">
    <name type="scientific">Tanacetum cinerariifolium</name>
    <name type="common">Dalmatian daisy</name>
    <name type="synonym">Chrysanthemum cinerariifolium</name>
    <dbReference type="NCBI Taxonomy" id="118510"/>
    <lineage>
        <taxon>Eukaryota</taxon>
        <taxon>Viridiplantae</taxon>
        <taxon>Streptophyta</taxon>
        <taxon>Embryophyta</taxon>
        <taxon>Tracheophyta</taxon>
        <taxon>Spermatophyta</taxon>
        <taxon>Magnoliopsida</taxon>
        <taxon>eudicotyledons</taxon>
        <taxon>Gunneridae</taxon>
        <taxon>Pentapetalae</taxon>
        <taxon>asterids</taxon>
        <taxon>campanulids</taxon>
        <taxon>Asterales</taxon>
        <taxon>Asteraceae</taxon>
        <taxon>Asteroideae</taxon>
        <taxon>Anthemideae</taxon>
        <taxon>Anthemidinae</taxon>
        <taxon>Tanacetum</taxon>
    </lineage>
</organism>
<dbReference type="InterPro" id="IPR036397">
    <property type="entry name" value="RNaseH_sf"/>
</dbReference>
<accession>A0A6L2JGB9</accession>
<evidence type="ECO:0000313" key="3">
    <source>
        <dbReference type="EMBL" id="GEU34714.1"/>
    </source>
</evidence>
<dbReference type="SUPFAM" id="SSF53098">
    <property type="entry name" value="Ribonuclease H-like"/>
    <property type="match status" value="1"/>
</dbReference>
<dbReference type="InterPro" id="IPR012337">
    <property type="entry name" value="RNaseH-like_sf"/>
</dbReference>
<dbReference type="Pfam" id="PF02992">
    <property type="entry name" value="Transposase_21"/>
    <property type="match status" value="1"/>
</dbReference>
<keyword evidence="1" id="KW-0378">Hydrolase</keyword>
<dbReference type="InterPro" id="IPR001584">
    <property type="entry name" value="Integrase_cat-core"/>
</dbReference>
<keyword evidence="1" id="KW-0645">Protease</keyword>
<dbReference type="InterPro" id="IPR004242">
    <property type="entry name" value="Transposase_21"/>
</dbReference>
<dbReference type="InterPro" id="IPR025452">
    <property type="entry name" value="DUF4218"/>
</dbReference>
<feature type="domain" description="Integrase catalytic" evidence="2">
    <location>
        <begin position="978"/>
        <end position="1075"/>
    </location>
</feature>
<dbReference type="InterPro" id="IPR054722">
    <property type="entry name" value="PolX-like_BBD"/>
</dbReference>
<dbReference type="GO" id="GO:0015074">
    <property type="term" value="P:DNA integration"/>
    <property type="evidence" value="ECO:0007669"/>
    <property type="project" value="InterPro"/>
</dbReference>
<dbReference type="Pfam" id="PF22936">
    <property type="entry name" value="Pol_BBD"/>
    <property type="match status" value="1"/>
</dbReference>
<dbReference type="Pfam" id="PF13976">
    <property type="entry name" value="gag_pre-integrs"/>
    <property type="match status" value="1"/>
</dbReference>
<dbReference type="Pfam" id="PF13963">
    <property type="entry name" value="Transpos_assoc"/>
    <property type="match status" value="1"/>
</dbReference>
<proteinExistence type="predicted"/>
<dbReference type="Pfam" id="PF13960">
    <property type="entry name" value="DUF4218"/>
    <property type="match status" value="1"/>
</dbReference>
<dbReference type="PROSITE" id="PS50994">
    <property type="entry name" value="INTEGRASE"/>
    <property type="match status" value="1"/>
</dbReference>
<evidence type="ECO:0000259" key="2">
    <source>
        <dbReference type="PROSITE" id="PS50994"/>
    </source>
</evidence>
<sequence>MQKMGNIDLRVNKQHLLMPCLCTKCLNHIEHKVEEVQFHLFRNGIDLSYTNWTRHVEKDEPSISALKHVNATTEFVDDTDYALDILTDGPAIVEMPPYEGCPDFTKLSAIVKQLNLKGRYGASDKFFTELLGLIKKMLPADSQAWHTIDEKFPKIAEDPRNLWLGNSADGVDINTENRHHSVWPVLTIIYNLPPWLCMKRKFIMLSLLISRYPRNYINVFLEPLVDYLHTLFETEFDTYDVFAKDNFNVLAVVLWILNDYPVLGTLCGCPYSRFKESKRRHLMDKNISPGSNSNDWGTNIQRVKNVAESLVRTLLHVLGKTKDRVNARLDLAELGVKPELFAIKEIILQELDKMQAKLVVTLCLLEKFFPSSFFDIMVHLTVHRTREVKLSDPICFMWIDYCERNNKVFSENHKSMETIVIPPDKHETDENKEGKPLSTDKSSEVSAKLFRKHIIIIVNLDSSLDNNNSDSYSTSQISTFQEIDYDSPEPAKSLLKWYHYLSDDYKDNGRFWVLKSGCNESDVKPSWKDIEKAKACMLAKAQASEASSKAKVEACGSKAKLQASTKTLIFKSPTAKDKGLAGEVSSSTKKKGRNVAITAEDMQKGKNNVKARTTLLLALLDEHQLRFSKYDSAKELYEAILKTFGGNEATKKTKKNQLKQQYGNFKAEGSETLEQTFNSGKSEVHTVQGASIASAQVPTISTDVAAANLSYDTIYAFISTQQNGSQIKYEYISEINDDDDIEEMDIKWNLSLLSMRADRFWKKTGKKITIQGSDLDLSYMAEEDEASKNHDLVANEEEVPTEYALIAKSSSSLDNKDSGCSRHMTGNISYLSEYEPFNEGYVSFGYGRGKITGKGSIKIDFKLIDVKHVLLRTPRQHNMYIIDLKNVVPHKNLTCLIAKALVDKSMLWHRRLGHLNYKTMNKLVRSNSVKGLPSKSFKNDHSCVACLKGKHHKASYETSRILRNFITKIENLKDLNVKIIKSDNRGEFRNKEMDEFCFRKGIKREFSNARTPQQNDVAKIKNRTLIEAARIMLADAKLPVNFLVKAVNTACYVQNMVLVIKPHNKTPYELFNERSPAIGFLRPFGGHVMIFNTLDHLGKFDAKGD</sequence>
<dbReference type="InterPro" id="IPR029480">
    <property type="entry name" value="Transpos_assoc"/>
</dbReference>
<dbReference type="AlphaFoldDB" id="A0A6L2JGB9"/>
<dbReference type="Gene3D" id="3.30.420.10">
    <property type="entry name" value="Ribonuclease H-like superfamily/Ribonuclease H"/>
    <property type="match status" value="1"/>
</dbReference>
<comment type="caution">
    <text evidence="3">The sequence shown here is derived from an EMBL/GenBank/DDBJ whole genome shotgun (WGS) entry which is preliminary data.</text>
</comment>
<dbReference type="GO" id="GO:0003676">
    <property type="term" value="F:nucleic acid binding"/>
    <property type="evidence" value="ECO:0007669"/>
    <property type="project" value="InterPro"/>
</dbReference>
<evidence type="ECO:0000256" key="1">
    <source>
        <dbReference type="ARBA" id="ARBA00022670"/>
    </source>
</evidence>
<dbReference type="PANTHER" id="PTHR42648:SF32">
    <property type="entry name" value="RIBONUCLEASE H-LIKE DOMAIN, GAG-PRE-INTEGRASE DOMAIN PROTEIN-RELATED"/>
    <property type="match status" value="1"/>
</dbReference>
<dbReference type="InterPro" id="IPR025724">
    <property type="entry name" value="GAG-pre-integrase_dom"/>
</dbReference>
<dbReference type="PANTHER" id="PTHR42648">
    <property type="entry name" value="TRANSPOSASE, PUTATIVE-RELATED"/>
    <property type="match status" value="1"/>
</dbReference>
<protein>
    <recommendedName>
        <fullName evidence="2">Integrase catalytic domain-containing protein</fullName>
    </recommendedName>
</protein>
<dbReference type="GO" id="GO:0006508">
    <property type="term" value="P:proteolysis"/>
    <property type="evidence" value="ECO:0007669"/>
    <property type="project" value="UniProtKB-KW"/>
</dbReference>
<dbReference type="GO" id="GO:0008233">
    <property type="term" value="F:peptidase activity"/>
    <property type="evidence" value="ECO:0007669"/>
    <property type="project" value="UniProtKB-KW"/>
</dbReference>
<reference evidence="3" key="1">
    <citation type="journal article" date="2019" name="Sci. Rep.">
        <title>Draft genome of Tanacetum cinerariifolium, the natural source of mosquito coil.</title>
        <authorList>
            <person name="Yamashiro T."/>
            <person name="Shiraishi A."/>
            <person name="Satake H."/>
            <person name="Nakayama K."/>
        </authorList>
    </citation>
    <scope>NUCLEOTIDE SEQUENCE</scope>
</reference>